<dbReference type="Proteomes" id="UP000625079">
    <property type="component" value="Unassembled WGS sequence"/>
</dbReference>
<dbReference type="RefSeq" id="WP_128929630.1">
    <property type="nucleotide sequence ID" value="NZ_BMHC01000010.1"/>
</dbReference>
<name>A0A410VJ12_9BRAD</name>
<accession>A0A410VJ12</accession>
<evidence type="ECO:0000313" key="1">
    <source>
        <dbReference type="EMBL" id="GGI27534.1"/>
    </source>
</evidence>
<dbReference type="Pfam" id="PF00364">
    <property type="entry name" value="Biotin_lipoyl"/>
    <property type="match status" value="1"/>
</dbReference>
<organism evidence="1 2">
    <name type="scientific">Bradyrhizobium guangdongense</name>
    <dbReference type="NCBI Taxonomy" id="1325090"/>
    <lineage>
        <taxon>Bacteria</taxon>
        <taxon>Pseudomonadati</taxon>
        <taxon>Pseudomonadota</taxon>
        <taxon>Alphaproteobacteria</taxon>
        <taxon>Hyphomicrobiales</taxon>
        <taxon>Nitrobacteraceae</taxon>
        <taxon>Bradyrhizobium</taxon>
    </lineage>
</organism>
<evidence type="ECO:0000313" key="2">
    <source>
        <dbReference type="Proteomes" id="UP000625079"/>
    </source>
</evidence>
<dbReference type="AlphaFoldDB" id="A0A410VJ12"/>
<protein>
    <submittedName>
        <fullName evidence="1">Uncharacterized protein</fullName>
    </submittedName>
</protein>
<gene>
    <name evidence="1" type="ORF">GCM10010987_44870</name>
</gene>
<dbReference type="InterPro" id="IPR011053">
    <property type="entry name" value="Single_hybrid_motif"/>
</dbReference>
<dbReference type="InterPro" id="IPR000089">
    <property type="entry name" value="Biotin_lipoyl"/>
</dbReference>
<dbReference type="EMBL" id="BMHC01000010">
    <property type="protein sequence ID" value="GGI27534.1"/>
    <property type="molecule type" value="Genomic_DNA"/>
</dbReference>
<reference evidence="1" key="2">
    <citation type="submission" date="2022-12" db="EMBL/GenBank/DDBJ databases">
        <authorList>
            <person name="Sun Q."/>
            <person name="Zhou Y."/>
        </authorList>
    </citation>
    <scope>NUCLEOTIDE SEQUENCE</scope>
    <source>
        <strain evidence="1">CGMCC 1.15034</strain>
    </source>
</reference>
<proteinExistence type="predicted"/>
<sequence length="134" mass="14434">MTGLCDYIPQLTAIMRRHGLIRLEYEEGGEFINIELAATTDEKVRAAPPATANIVVRAVGPGRFLPRHPAAASAAVPMGSSLNSDDILGYLQDDLILIPIRTPQRGRLVTILIEEGAAVSYGAPLFEILPVDVE</sequence>
<dbReference type="Gene3D" id="2.40.50.100">
    <property type="match status" value="1"/>
</dbReference>
<dbReference type="GeneID" id="39481246"/>
<reference evidence="1" key="1">
    <citation type="journal article" date="2014" name="Int. J. Syst. Evol. Microbiol.">
        <title>Complete genome sequence of Corynebacterium casei LMG S-19264T (=DSM 44701T), isolated from a smear-ripened cheese.</title>
        <authorList>
            <consortium name="US DOE Joint Genome Institute (JGI-PGF)"/>
            <person name="Walter F."/>
            <person name="Albersmeier A."/>
            <person name="Kalinowski J."/>
            <person name="Ruckert C."/>
        </authorList>
    </citation>
    <scope>NUCLEOTIDE SEQUENCE</scope>
    <source>
        <strain evidence="1">CGMCC 1.15034</strain>
    </source>
</reference>
<dbReference type="OrthoDB" id="8228577at2"/>
<dbReference type="SUPFAM" id="SSF51230">
    <property type="entry name" value="Single hybrid motif"/>
    <property type="match status" value="1"/>
</dbReference>
<comment type="caution">
    <text evidence="1">The sequence shown here is derived from an EMBL/GenBank/DDBJ whole genome shotgun (WGS) entry which is preliminary data.</text>
</comment>